<dbReference type="PANTHER" id="PTHR10815:SF5">
    <property type="entry name" value="METHYLATED-DNA--PROTEIN-CYSTEINE METHYLTRANSFERASE"/>
    <property type="match status" value="1"/>
</dbReference>
<evidence type="ECO:0000313" key="10">
    <source>
        <dbReference type="EMBL" id="PFH03613.1"/>
    </source>
</evidence>
<evidence type="ECO:0000256" key="4">
    <source>
        <dbReference type="ARBA" id="ARBA00022603"/>
    </source>
</evidence>
<keyword evidence="6" id="KW-0227">DNA damage</keyword>
<evidence type="ECO:0000256" key="5">
    <source>
        <dbReference type="ARBA" id="ARBA00022679"/>
    </source>
</evidence>
<dbReference type="FunFam" id="1.10.10.10:FF:000214">
    <property type="entry name" value="Methylated-DNA--protein-cysteine methyltransferase"/>
    <property type="match status" value="1"/>
</dbReference>
<keyword evidence="5" id="KW-0808">Transferase</keyword>
<evidence type="ECO:0000256" key="3">
    <source>
        <dbReference type="ARBA" id="ARBA00011918"/>
    </source>
</evidence>
<dbReference type="InterPro" id="IPR001497">
    <property type="entry name" value="MethylDNA_cys_MeTrfase_AS"/>
</dbReference>
<evidence type="ECO:0000256" key="2">
    <source>
        <dbReference type="ARBA" id="ARBA00008711"/>
    </source>
</evidence>
<dbReference type="GO" id="GO:0006281">
    <property type="term" value="P:DNA repair"/>
    <property type="evidence" value="ECO:0007669"/>
    <property type="project" value="UniProtKB-KW"/>
</dbReference>
<gene>
    <name evidence="10" type="ORF">M972_112425</name>
</gene>
<protein>
    <recommendedName>
        <fullName evidence="3">methylated-DNA--[protein]-cysteine S-methyltransferase</fullName>
        <ecNumber evidence="3">2.1.1.63</ecNumber>
    </recommendedName>
</protein>
<evidence type="ECO:0000256" key="7">
    <source>
        <dbReference type="ARBA" id="ARBA00023204"/>
    </source>
</evidence>
<reference evidence="10 11" key="1">
    <citation type="submission" date="2017-09" db="EMBL/GenBank/DDBJ databases">
        <title>Evaluation of Pacific Biosciences Sequencing Technology to Finishing C. thermocellum Genome Sequences.</title>
        <authorList>
            <person name="Brown S."/>
        </authorList>
    </citation>
    <scope>NUCLEOTIDE SEQUENCE [LARGE SCALE GENOMIC DNA]</scope>
    <source>
        <strain evidence="10 11">AD2</strain>
    </source>
</reference>
<dbReference type="EMBL" id="PDBW01000001">
    <property type="protein sequence ID" value="PFH03613.1"/>
    <property type="molecule type" value="Genomic_DNA"/>
</dbReference>
<dbReference type="InterPro" id="IPR036217">
    <property type="entry name" value="MethylDNA_cys_MeTrfase_DNAb"/>
</dbReference>
<dbReference type="SUPFAM" id="SSF53155">
    <property type="entry name" value="Methylated DNA-protein cysteine methyltransferase domain"/>
    <property type="match status" value="1"/>
</dbReference>
<dbReference type="InterPro" id="IPR036388">
    <property type="entry name" value="WH-like_DNA-bd_sf"/>
</dbReference>
<name>A0AB36TIF4_ACETH</name>
<keyword evidence="7" id="KW-0234">DNA repair</keyword>
<comment type="similarity">
    <text evidence="2">Belongs to the MGMT family.</text>
</comment>
<evidence type="ECO:0000313" key="11">
    <source>
        <dbReference type="Proteomes" id="UP000223596"/>
    </source>
</evidence>
<dbReference type="PROSITE" id="PS00374">
    <property type="entry name" value="MGMT"/>
    <property type="match status" value="1"/>
</dbReference>
<accession>A0AB36TIF4</accession>
<comment type="catalytic activity">
    <reaction evidence="8">
        <text>a 6-O-methyl-2'-deoxyguanosine in DNA + L-cysteinyl-[protein] = S-methyl-L-cysteinyl-[protein] + a 2'-deoxyguanosine in DNA</text>
        <dbReference type="Rhea" id="RHEA:24000"/>
        <dbReference type="Rhea" id="RHEA-COMP:10131"/>
        <dbReference type="Rhea" id="RHEA-COMP:10132"/>
        <dbReference type="Rhea" id="RHEA-COMP:11367"/>
        <dbReference type="Rhea" id="RHEA-COMP:11368"/>
        <dbReference type="ChEBI" id="CHEBI:29950"/>
        <dbReference type="ChEBI" id="CHEBI:82612"/>
        <dbReference type="ChEBI" id="CHEBI:85445"/>
        <dbReference type="ChEBI" id="CHEBI:85448"/>
        <dbReference type="EC" id="2.1.1.63"/>
    </reaction>
</comment>
<comment type="caution">
    <text evidence="10">The sequence shown here is derived from an EMBL/GenBank/DDBJ whole genome shotgun (WGS) entry which is preliminary data.</text>
</comment>
<dbReference type="GO" id="GO:0003908">
    <property type="term" value="F:methylated-DNA-[protein]-cysteine S-methyltransferase activity"/>
    <property type="evidence" value="ECO:0007669"/>
    <property type="project" value="UniProtKB-EC"/>
</dbReference>
<dbReference type="NCBIfam" id="TIGR00589">
    <property type="entry name" value="ogt"/>
    <property type="match status" value="1"/>
</dbReference>
<dbReference type="EC" id="2.1.1.63" evidence="3"/>
<keyword evidence="4" id="KW-0489">Methyltransferase</keyword>
<dbReference type="Gene3D" id="1.10.10.10">
    <property type="entry name" value="Winged helix-like DNA-binding domain superfamily/Winged helix DNA-binding domain"/>
    <property type="match status" value="1"/>
</dbReference>
<dbReference type="GO" id="GO:0032259">
    <property type="term" value="P:methylation"/>
    <property type="evidence" value="ECO:0007669"/>
    <property type="project" value="UniProtKB-KW"/>
</dbReference>
<comment type="catalytic activity">
    <reaction evidence="1">
        <text>a 4-O-methyl-thymidine in DNA + L-cysteinyl-[protein] = a thymidine in DNA + S-methyl-L-cysteinyl-[protein]</text>
        <dbReference type="Rhea" id="RHEA:53428"/>
        <dbReference type="Rhea" id="RHEA-COMP:10131"/>
        <dbReference type="Rhea" id="RHEA-COMP:10132"/>
        <dbReference type="Rhea" id="RHEA-COMP:13555"/>
        <dbReference type="Rhea" id="RHEA-COMP:13556"/>
        <dbReference type="ChEBI" id="CHEBI:29950"/>
        <dbReference type="ChEBI" id="CHEBI:82612"/>
        <dbReference type="ChEBI" id="CHEBI:137386"/>
        <dbReference type="ChEBI" id="CHEBI:137387"/>
        <dbReference type="EC" id="2.1.1.63"/>
    </reaction>
</comment>
<dbReference type="RefSeq" id="WP_003517381.1">
    <property type="nucleotide sequence ID" value="NZ_CP013828.1"/>
</dbReference>
<dbReference type="Pfam" id="PF01035">
    <property type="entry name" value="DNA_binding_1"/>
    <property type="match status" value="1"/>
</dbReference>
<dbReference type="AlphaFoldDB" id="A0AB36TIF4"/>
<dbReference type="CDD" id="cd06445">
    <property type="entry name" value="ATase"/>
    <property type="match status" value="1"/>
</dbReference>
<dbReference type="Proteomes" id="UP000223596">
    <property type="component" value="Unassembled WGS sequence"/>
</dbReference>
<dbReference type="SUPFAM" id="SSF46767">
    <property type="entry name" value="Methylated DNA-protein cysteine methyltransferase, C-terminal domain"/>
    <property type="match status" value="1"/>
</dbReference>
<dbReference type="PANTHER" id="PTHR10815">
    <property type="entry name" value="METHYLATED-DNA--PROTEIN-CYSTEINE METHYLTRANSFERASE"/>
    <property type="match status" value="1"/>
</dbReference>
<organism evidence="10 11">
    <name type="scientific">Acetivibrio thermocellus AD2</name>
    <dbReference type="NCBI Taxonomy" id="1138384"/>
    <lineage>
        <taxon>Bacteria</taxon>
        <taxon>Bacillati</taxon>
        <taxon>Bacillota</taxon>
        <taxon>Clostridia</taxon>
        <taxon>Eubacteriales</taxon>
        <taxon>Oscillospiraceae</taxon>
        <taxon>Acetivibrio</taxon>
    </lineage>
</organism>
<dbReference type="GeneID" id="35805196"/>
<evidence type="ECO:0000256" key="6">
    <source>
        <dbReference type="ARBA" id="ARBA00022763"/>
    </source>
</evidence>
<feature type="domain" description="Methylated-DNA-[protein]-cysteine S-methyltransferase DNA binding" evidence="9">
    <location>
        <begin position="80"/>
        <end position="164"/>
    </location>
</feature>
<evidence type="ECO:0000256" key="8">
    <source>
        <dbReference type="ARBA" id="ARBA00049348"/>
    </source>
</evidence>
<evidence type="ECO:0000259" key="9">
    <source>
        <dbReference type="Pfam" id="PF01035"/>
    </source>
</evidence>
<evidence type="ECO:0000256" key="1">
    <source>
        <dbReference type="ARBA" id="ARBA00001286"/>
    </source>
</evidence>
<dbReference type="InterPro" id="IPR014048">
    <property type="entry name" value="MethylDNA_cys_MeTrfase_DNA-bd"/>
</dbReference>
<sequence length="175" mass="19791">MIYKYYYKTPDGFSDMLMTSDGEYLTGLWFDGSRGASKHISDCEEKLLPVFEDTIKWLDIYFSGKSPDFIPKYRIANLTDFRREVIDRMLEIPFGETRTYGEIAKVIAKKRGTAKMSSRAVGRAVGWNPICIIIPCHRVVGANSSLTGYGGGISNKVALLRHENNDMSKFTVPKK</sequence>
<dbReference type="Gene3D" id="3.30.160.70">
    <property type="entry name" value="Methylated DNA-protein cysteine methyltransferase domain"/>
    <property type="match status" value="1"/>
</dbReference>
<proteinExistence type="inferred from homology"/>
<dbReference type="InterPro" id="IPR036631">
    <property type="entry name" value="MGMT_N_sf"/>
</dbReference>